<dbReference type="NCBIfam" id="TIGR04057">
    <property type="entry name" value="SusC_RagA_signa"/>
    <property type="match status" value="1"/>
</dbReference>
<organism evidence="14 15">
    <name type="scientific">Elizabethkingia bruuniana</name>
    <dbReference type="NCBI Taxonomy" id="1756149"/>
    <lineage>
        <taxon>Bacteria</taxon>
        <taxon>Pseudomonadati</taxon>
        <taxon>Bacteroidota</taxon>
        <taxon>Flavobacteriia</taxon>
        <taxon>Flavobacteriales</taxon>
        <taxon>Weeksellaceae</taxon>
        <taxon>Elizabethkingia</taxon>
    </lineage>
</organism>
<evidence type="ECO:0000256" key="6">
    <source>
        <dbReference type="ARBA" id="ARBA00023077"/>
    </source>
</evidence>
<dbReference type="Gene3D" id="2.170.130.10">
    <property type="entry name" value="TonB-dependent receptor, plug domain"/>
    <property type="match status" value="1"/>
</dbReference>
<dbReference type="GO" id="GO:0009279">
    <property type="term" value="C:cell outer membrane"/>
    <property type="evidence" value="ECO:0007669"/>
    <property type="project" value="UniProtKB-SubCell"/>
</dbReference>
<dbReference type="Gene3D" id="2.40.170.20">
    <property type="entry name" value="TonB-dependent receptor, beta-barrel domain"/>
    <property type="match status" value="1"/>
</dbReference>
<dbReference type="EMBL" id="CP067018">
    <property type="protein sequence ID" value="QQN60211.1"/>
    <property type="molecule type" value="Genomic_DNA"/>
</dbReference>
<dbReference type="InterPro" id="IPR000531">
    <property type="entry name" value="Beta-barrel_TonB"/>
</dbReference>
<comment type="subcellular location">
    <subcellularLocation>
        <location evidence="1 10">Cell outer membrane</location>
        <topology evidence="1 10">Multi-pass membrane protein</topology>
    </subcellularLocation>
</comment>
<dbReference type="KEGG" id="egm:AYC65_14570"/>
<gene>
    <name evidence="14" type="ORF">I6H88_06425</name>
</gene>
<dbReference type="PROSITE" id="PS52016">
    <property type="entry name" value="TONB_DEPENDENT_REC_3"/>
    <property type="match status" value="1"/>
</dbReference>
<evidence type="ECO:0000256" key="1">
    <source>
        <dbReference type="ARBA" id="ARBA00004571"/>
    </source>
</evidence>
<feature type="domain" description="TonB-dependent receptor plug" evidence="13">
    <location>
        <begin position="49"/>
        <end position="167"/>
    </location>
</feature>
<dbReference type="GO" id="GO:0044718">
    <property type="term" value="P:siderophore transmembrane transport"/>
    <property type="evidence" value="ECO:0007669"/>
    <property type="project" value="TreeGrafter"/>
</dbReference>
<feature type="domain" description="TonB-dependent receptor-like beta-barrel" evidence="12">
    <location>
        <begin position="466"/>
        <end position="830"/>
    </location>
</feature>
<keyword evidence="4 10" id="KW-0812">Transmembrane</keyword>
<dbReference type="RefSeq" id="WP_034870948.1">
    <property type="nucleotide sequence ID" value="NZ_CP067018.1"/>
</dbReference>
<dbReference type="GO" id="GO:0015344">
    <property type="term" value="F:siderophore uptake transmembrane transporter activity"/>
    <property type="evidence" value="ECO:0007669"/>
    <property type="project" value="TreeGrafter"/>
</dbReference>
<evidence type="ECO:0000259" key="13">
    <source>
        <dbReference type="Pfam" id="PF07715"/>
    </source>
</evidence>
<name>A0A7T7V1M2_9FLAO</name>
<keyword evidence="7 10" id="KW-0472">Membrane</keyword>
<dbReference type="Pfam" id="PF00593">
    <property type="entry name" value="TonB_dep_Rec_b-barrel"/>
    <property type="match status" value="1"/>
</dbReference>
<comment type="similarity">
    <text evidence="10 11">Belongs to the TonB-dependent receptor family.</text>
</comment>
<keyword evidence="9 10" id="KW-0998">Cell outer membrane</keyword>
<evidence type="ECO:0000256" key="9">
    <source>
        <dbReference type="ARBA" id="ARBA00023237"/>
    </source>
</evidence>
<protein>
    <submittedName>
        <fullName evidence="14">SusC/RagA family TonB-linked outer membrane protein</fullName>
    </submittedName>
</protein>
<evidence type="ECO:0000256" key="3">
    <source>
        <dbReference type="ARBA" id="ARBA00022452"/>
    </source>
</evidence>
<evidence type="ECO:0000259" key="12">
    <source>
        <dbReference type="Pfam" id="PF00593"/>
    </source>
</evidence>
<dbReference type="Proteomes" id="UP000595426">
    <property type="component" value="Chromosome"/>
</dbReference>
<dbReference type="InterPro" id="IPR037066">
    <property type="entry name" value="Plug_dom_sf"/>
</dbReference>
<dbReference type="Pfam" id="PF07715">
    <property type="entry name" value="Plug"/>
    <property type="match status" value="1"/>
</dbReference>
<evidence type="ECO:0000256" key="5">
    <source>
        <dbReference type="ARBA" id="ARBA00022729"/>
    </source>
</evidence>
<keyword evidence="6 11" id="KW-0798">TonB box</keyword>
<dbReference type="SUPFAM" id="SSF56935">
    <property type="entry name" value="Porins"/>
    <property type="match status" value="1"/>
</dbReference>
<keyword evidence="15" id="KW-1185">Reference proteome</keyword>
<keyword evidence="3 10" id="KW-1134">Transmembrane beta strand</keyword>
<evidence type="ECO:0000256" key="2">
    <source>
        <dbReference type="ARBA" id="ARBA00022448"/>
    </source>
</evidence>
<proteinExistence type="inferred from homology"/>
<accession>A0A7T7V1M2</accession>
<keyword evidence="5" id="KW-0732">Signal</keyword>
<evidence type="ECO:0000313" key="15">
    <source>
        <dbReference type="Proteomes" id="UP000595426"/>
    </source>
</evidence>
<evidence type="ECO:0000256" key="11">
    <source>
        <dbReference type="RuleBase" id="RU003357"/>
    </source>
</evidence>
<evidence type="ECO:0000256" key="7">
    <source>
        <dbReference type="ARBA" id="ARBA00023136"/>
    </source>
</evidence>
<dbReference type="InterPro" id="IPR039426">
    <property type="entry name" value="TonB-dep_rcpt-like"/>
</dbReference>
<evidence type="ECO:0000313" key="14">
    <source>
        <dbReference type="EMBL" id="QQN60211.1"/>
    </source>
</evidence>
<dbReference type="InterPro" id="IPR012910">
    <property type="entry name" value="Plug_dom"/>
</dbReference>
<dbReference type="InterPro" id="IPR023997">
    <property type="entry name" value="TonB-dep_OMP_SusC/RagA_CS"/>
</dbReference>
<dbReference type="PANTHER" id="PTHR30069:SF29">
    <property type="entry name" value="HEMOGLOBIN AND HEMOGLOBIN-HAPTOGLOBIN-BINDING PROTEIN 1-RELATED"/>
    <property type="match status" value="1"/>
</dbReference>
<dbReference type="OrthoDB" id="9768177at2"/>
<keyword evidence="8" id="KW-0675">Receptor</keyword>
<dbReference type="PANTHER" id="PTHR30069">
    <property type="entry name" value="TONB-DEPENDENT OUTER MEMBRANE RECEPTOR"/>
    <property type="match status" value="1"/>
</dbReference>
<sequence length="986" mass="108656">MKKLTNSVLVVVLSSSFVFINAQKKQDTTKTKDIEGVVVTALGIKREKKTLGYATQEIKGDVLREGSNSGNISSQLAGKAAGLQITTNTNFGGSTNVVIRGNKSISGNNQALFVIDGVPVDNRTNTDSRFDYGNNISDINQEDIESINVLKGAAASALYGERAASGVIVITTKKGRSRDGDKWGVTLSSEYQVGTADKKTFPEYQNMYGQGYFTNLSKINLNGVQVLVPPFSADASLGQQFDPNIMVYQWDAFTPGTKNFGKASPWVAAKHGPLDFFQTAQTTVNTIGLEKGNENANFLLNYSNYLSDGILPNSNMKKNTLSSKMGYKINDKLDATVYASLTMQDTKGRNSTGYSDNVITGFRQWWPVNVDVWDLRDAYNYANTNASWNRTSYSNGTPKYWNNPYFDRYQNYQSDSRTRFFGYAQLNYKVAKGFNIMGRVSMDFYRQLNERRKAVGSIPEAFGLSGNTTGSGYSRRDINSSEINYELTGTYNTKFGDNISLNAVLGGNLRKNSFETVDASTEGGLILPGLYSLRNSAGTTLPPLEAIAKSTLGGVYAQASLGFYDTYFVEGSIRRDQSSNLPAGNNAYWYPSVSGSIILSNLIKQDWLSFAKIRGNYAQTGKTTDNYRLYDTFNIGGLFNQTPIITTSTIKKEPNLKPEISTEYEVGLEAKFLKNRIGFDVALYKTNSVDQIVRVDVSTATGYSTQWINAGNLQNKGIDVQLNFVPIKTKNFTWSMDVNWNKNVNKVLSLKNGLDNLLLYNAGWGTTFNAKVGEEYGVIKGSDYVYNDKGERIVEDGIYQMKQDQVIGNIMPEWTGGVRNSLTYKGFNFSFLIDGQKGGSIFSHDMYFGLDTGLYKETGVPDRFNIILPGVNPDGTPNTTPLPAKDTGALNGGEYAVPNKGFVYDASFIKLREASISYTFPKSLFANTVINELRVGIVGRNLWIIHKNLPYADPESGLNAGLMSRGYSIGSMPTTRTVGVNVTVKF</sequence>
<evidence type="ECO:0000256" key="8">
    <source>
        <dbReference type="ARBA" id="ARBA00023170"/>
    </source>
</evidence>
<dbReference type="InterPro" id="IPR036942">
    <property type="entry name" value="Beta-barrel_TonB_sf"/>
</dbReference>
<evidence type="ECO:0000256" key="4">
    <source>
        <dbReference type="ARBA" id="ARBA00022692"/>
    </source>
</evidence>
<evidence type="ECO:0000256" key="10">
    <source>
        <dbReference type="PROSITE-ProRule" id="PRU01360"/>
    </source>
</evidence>
<dbReference type="NCBIfam" id="TIGR04056">
    <property type="entry name" value="OMP_RagA_SusC"/>
    <property type="match status" value="1"/>
</dbReference>
<reference evidence="14 15" key="1">
    <citation type="submission" date="2020-12" db="EMBL/GenBank/DDBJ databases">
        <title>FDA dAtabase for Regulatory Grade micrObial Sequences (FDA-ARGOS): Supporting development and validation of Infectious Disease Dx tests.</title>
        <authorList>
            <person name="Kerrigan L."/>
            <person name="Long C."/>
            <person name="Tallon L."/>
            <person name="Sadzewicz L."/>
            <person name="Zhao X."/>
            <person name="Boylan J."/>
            <person name="Ott S."/>
            <person name="Bowen H."/>
            <person name="Vavikolanu K."/>
            <person name="Mehta A."/>
            <person name="Aluvathingal J."/>
            <person name="Nadendla S."/>
            <person name="Yan Y."/>
            <person name="Sichtig H."/>
        </authorList>
    </citation>
    <scope>NUCLEOTIDE SEQUENCE [LARGE SCALE GENOMIC DNA]</scope>
    <source>
        <strain evidence="14 15">FDAARGOS_1031</strain>
    </source>
</reference>
<keyword evidence="2 10" id="KW-0813">Transport</keyword>
<dbReference type="AlphaFoldDB" id="A0A7T7V1M2"/>
<dbReference type="InterPro" id="IPR023996">
    <property type="entry name" value="TonB-dep_OMP_SusC/RagA"/>
</dbReference>